<gene>
    <name evidence="2" type="ORF">BCM02_108166</name>
</gene>
<evidence type="ECO:0000313" key="2">
    <source>
        <dbReference type="EMBL" id="TYP72511.1"/>
    </source>
</evidence>
<feature type="transmembrane region" description="Helical" evidence="1">
    <location>
        <begin position="20"/>
        <end position="38"/>
    </location>
</feature>
<organism evidence="2 3">
    <name type="scientific">Paenibacillus methanolicus</name>
    <dbReference type="NCBI Taxonomy" id="582686"/>
    <lineage>
        <taxon>Bacteria</taxon>
        <taxon>Bacillati</taxon>
        <taxon>Bacillota</taxon>
        <taxon>Bacilli</taxon>
        <taxon>Bacillales</taxon>
        <taxon>Paenibacillaceae</taxon>
        <taxon>Paenibacillus</taxon>
    </lineage>
</organism>
<evidence type="ECO:0000313" key="3">
    <source>
        <dbReference type="Proteomes" id="UP000323257"/>
    </source>
</evidence>
<accession>A0A5S5BZA6</accession>
<protein>
    <submittedName>
        <fullName evidence="2">Uncharacterized protein</fullName>
    </submittedName>
</protein>
<feature type="transmembrane region" description="Helical" evidence="1">
    <location>
        <begin position="50"/>
        <end position="69"/>
    </location>
</feature>
<dbReference type="AlphaFoldDB" id="A0A5S5BZA6"/>
<keyword evidence="1" id="KW-1133">Transmembrane helix</keyword>
<comment type="caution">
    <text evidence="2">The sequence shown here is derived from an EMBL/GenBank/DDBJ whole genome shotgun (WGS) entry which is preliminary data.</text>
</comment>
<keyword evidence="3" id="KW-1185">Reference proteome</keyword>
<reference evidence="2 3" key="1">
    <citation type="submission" date="2019-07" db="EMBL/GenBank/DDBJ databases">
        <title>Genomic Encyclopedia of Type Strains, Phase III (KMG-III): the genomes of soil and plant-associated and newly described type strains.</title>
        <authorList>
            <person name="Whitman W."/>
        </authorList>
    </citation>
    <scope>NUCLEOTIDE SEQUENCE [LARGE SCALE GENOMIC DNA]</scope>
    <source>
        <strain evidence="2 3">BL24</strain>
    </source>
</reference>
<keyword evidence="1" id="KW-0472">Membrane</keyword>
<name>A0A5S5BZA6_9BACL</name>
<sequence>MLIYGFMAPSTEAEKLRGAVIALVYLLAIAVVNVYALWKLPARSKWKRLAMHVLVFSFAAATMFALLRWS</sequence>
<evidence type="ECO:0000256" key="1">
    <source>
        <dbReference type="SAM" id="Phobius"/>
    </source>
</evidence>
<dbReference type="EMBL" id="VNHS01000008">
    <property type="protein sequence ID" value="TYP72511.1"/>
    <property type="molecule type" value="Genomic_DNA"/>
</dbReference>
<dbReference type="RefSeq" id="WP_187434341.1">
    <property type="nucleotide sequence ID" value="NZ_VNHS01000008.1"/>
</dbReference>
<proteinExistence type="predicted"/>
<dbReference type="Proteomes" id="UP000323257">
    <property type="component" value="Unassembled WGS sequence"/>
</dbReference>
<keyword evidence="1" id="KW-0812">Transmembrane</keyword>